<evidence type="ECO:0000313" key="2">
    <source>
        <dbReference type="Proteomes" id="UP001610432"/>
    </source>
</evidence>
<gene>
    <name evidence="1" type="ORF">BJX67DRAFT_359544</name>
</gene>
<accession>A0ABR4LKC9</accession>
<evidence type="ECO:0000313" key="1">
    <source>
        <dbReference type="EMBL" id="KAL2864980.1"/>
    </source>
</evidence>
<sequence length="364" mass="39665">MPSITAVGAVASPILLPLSASGPVMLNITFSTDSPDPRASTALTVVPAVMEFEKGAKQPECRQIQPWDLARPIPLGGKMPGIYDASTRQYWLFTIEGALLLHETPKVTISKNRARQLLNGWPQNAHEALVKVLNIPASSSSLIPDSVILHHAIHDSIMVRRSSSMSTFLRFWEEKYIQPSSKIHPSYLVHLRPAFDGLASHKCDSLYHCGNNIIYCSSCTAYRLPAGVSNGSIETGPPMLIGQLAVFPNIARAIYARCLQPGSNQIEIDRAYEVFSRCFYRSTVTAIKIPPAWMVANLLRDSLFVTTGSPNLRQNWMTYFNISHPQIVSAAAVNSTWNNIATGVAIAETGVSVGLNVASVVLAP</sequence>
<dbReference type="Proteomes" id="UP001610432">
    <property type="component" value="Unassembled WGS sequence"/>
</dbReference>
<organism evidence="1 2">
    <name type="scientific">Aspergillus lucknowensis</name>
    <dbReference type="NCBI Taxonomy" id="176173"/>
    <lineage>
        <taxon>Eukaryota</taxon>
        <taxon>Fungi</taxon>
        <taxon>Dikarya</taxon>
        <taxon>Ascomycota</taxon>
        <taxon>Pezizomycotina</taxon>
        <taxon>Eurotiomycetes</taxon>
        <taxon>Eurotiomycetidae</taxon>
        <taxon>Eurotiales</taxon>
        <taxon>Aspergillaceae</taxon>
        <taxon>Aspergillus</taxon>
        <taxon>Aspergillus subgen. Nidulantes</taxon>
    </lineage>
</organism>
<reference evidence="1 2" key="1">
    <citation type="submission" date="2024-07" db="EMBL/GenBank/DDBJ databases">
        <title>Section-level genome sequencing and comparative genomics of Aspergillus sections Usti and Cavernicolus.</title>
        <authorList>
            <consortium name="Lawrence Berkeley National Laboratory"/>
            <person name="Nybo J.L."/>
            <person name="Vesth T.C."/>
            <person name="Theobald S."/>
            <person name="Frisvad J.C."/>
            <person name="Larsen T.O."/>
            <person name="Kjaerboelling I."/>
            <person name="Rothschild-Mancinelli K."/>
            <person name="Lyhne E.K."/>
            <person name="Kogle M.E."/>
            <person name="Barry K."/>
            <person name="Clum A."/>
            <person name="Na H."/>
            <person name="Ledsgaard L."/>
            <person name="Lin J."/>
            <person name="Lipzen A."/>
            <person name="Kuo A."/>
            <person name="Riley R."/>
            <person name="Mondo S."/>
            <person name="Labutti K."/>
            <person name="Haridas S."/>
            <person name="Pangalinan J."/>
            <person name="Salamov A.A."/>
            <person name="Simmons B.A."/>
            <person name="Magnuson J.K."/>
            <person name="Chen J."/>
            <person name="Drula E."/>
            <person name="Henrissat B."/>
            <person name="Wiebenga A."/>
            <person name="Lubbers R.J."/>
            <person name="Gomes A.C."/>
            <person name="Macurrencykelacurrency M.R."/>
            <person name="Stajich J."/>
            <person name="Grigoriev I.V."/>
            <person name="Mortensen U.H."/>
            <person name="De Vries R.P."/>
            <person name="Baker S.E."/>
            <person name="Andersen M.R."/>
        </authorList>
    </citation>
    <scope>NUCLEOTIDE SEQUENCE [LARGE SCALE GENOMIC DNA]</scope>
    <source>
        <strain evidence="1 2">CBS 449.75</strain>
    </source>
</reference>
<comment type="caution">
    <text evidence="1">The sequence shown here is derived from an EMBL/GenBank/DDBJ whole genome shotgun (WGS) entry which is preliminary data.</text>
</comment>
<proteinExistence type="predicted"/>
<keyword evidence="2" id="KW-1185">Reference proteome</keyword>
<protein>
    <submittedName>
        <fullName evidence="1">Uncharacterized protein</fullName>
    </submittedName>
</protein>
<dbReference type="RefSeq" id="XP_070883959.1">
    <property type="nucleotide sequence ID" value="XM_071029695.1"/>
</dbReference>
<dbReference type="GeneID" id="98144767"/>
<name>A0ABR4LKC9_9EURO</name>
<dbReference type="EMBL" id="JBFXLQ010000035">
    <property type="protein sequence ID" value="KAL2864980.1"/>
    <property type="molecule type" value="Genomic_DNA"/>
</dbReference>